<keyword evidence="8" id="KW-1133">Transmembrane helix</keyword>
<dbReference type="PANTHER" id="PTHR30606">
    <property type="entry name" value="LIPID A BIOSYNTHESIS LAUROYL ACYLTRANSFERASE"/>
    <property type="match status" value="1"/>
</dbReference>
<comment type="caution">
    <text evidence="9">The sequence shown here is derived from an EMBL/GenBank/DDBJ whole genome shotgun (WGS) entry which is preliminary data.</text>
</comment>
<evidence type="ECO:0000313" key="9">
    <source>
        <dbReference type="EMBL" id="MFC5453093.1"/>
    </source>
</evidence>
<proteinExistence type="predicted"/>
<keyword evidence="10" id="KW-1185">Reference proteome</keyword>
<dbReference type="EMBL" id="JBHSMJ010000065">
    <property type="protein sequence ID" value="MFC5453093.1"/>
    <property type="molecule type" value="Genomic_DNA"/>
</dbReference>
<keyword evidence="5 8" id="KW-0472">Membrane</keyword>
<keyword evidence="6 9" id="KW-0012">Acyltransferase</keyword>
<feature type="region of interest" description="Disordered" evidence="7">
    <location>
        <begin position="302"/>
        <end position="323"/>
    </location>
</feature>
<feature type="transmembrane region" description="Helical" evidence="8">
    <location>
        <begin position="20"/>
        <end position="42"/>
    </location>
</feature>
<dbReference type="InterPro" id="IPR004960">
    <property type="entry name" value="LipA_acyltrans"/>
</dbReference>
<keyword evidence="4" id="KW-0808">Transferase</keyword>
<organism evidence="9 10">
    <name type="scientific">Paenibacillus aestuarii</name>
    <dbReference type="NCBI Taxonomy" id="516965"/>
    <lineage>
        <taxon>Bacteria</taxon>
        <taxon>Bacillati</taxon>
        <taxon>Bacillota</taxon>
        <taxon>Bacilli</taxon>
        <taxon>Bacillales</taxon>
        <taxon>Paenibacillaceae</taxon>
        <taxon>Paenibacillus</taxon>
    </lineage>
</organism>
<sequence length="323" mass="37257">MYDWIAKLTNDDTALRRIGGVLGVLPGWLMAALCRLLARLLYIASRSSVRRRIESNMADVLNLHQPGVLNTISLNYFRNLVYTLYEILFRSYRLDRDASGTFAVQGQANFDEAMERSQGKGLIVYTPHLGNFFYAYWHLTRKYNCLTIASAGSEELRPMYLKFQAMGCRGLDYDSTPPLEMYRTLKKHLSEGGILFILGDFWRPTFPTSRLFGRLTRTPEGAAMLALENKVPVVPFYSYRLKGFQHQLVFEKPLYLDEQFTRTQRSDANQVLNAFMEQAIREHPSEWFYWFNVHERWEPVRAADDAGESEQAEGERNVSGKAG</sequence>
<keyword evidence="3" id="KW-0997">Cell inner membrane</keyword>
<reference evidence="10" key="1">
    <citation type="journal article" date="2019" name="Int. J. Syst. Evol. Microbiol.">
        <title>The Global Catalogue of Microorganisms (GCM) 10K type strain sequencing project: providing services to taxonomists for standard genome sequencing and annotation.</title>
        <authorList>
            <consortium name="The Broad Institute Genomics Platform"/>
            <consortium name="The Broad Institute Genome Sequencing Center for Infectious Disease"/>
            <person name="Wu L."/>
            <person name="Ma J."/>
        </authorList>
    </citation>
    <scope>NUCLEOTIDE SEQUENCE [LARGE SCALE GENOMIC DNA]</scope>
    <source>
        <strain evidence="10">KACC 11904</strain>
    </source>
</reference>
<dbReference type="RefSeq" id="WP_270879344.1">
    <property type="nucleotide sequence ID" value="NZ_JAQFVF010000023.1"/>
</dbReference>
<dbReference type="GO" id="GO:0016746">
    <property type="term" value="F:acyltransferase activity"/>
    <property type="evidence" value="ECO:0007669"/>
    <property type="project" value="UniProtKB-KW"/>
</dbReference>
<dbReference type="PANTHER" id="PTHR30606:SF10">
    <property type="entry name" value="PHOSPHATIDYLINOSITOL MANNOSIDE ACYLTRANSFERASE"/>
    <property type="match status" value="1"/>
</dbReference>
<name>A0ABW0KHZ1_9BACL</name>
<evidence type="ECO:0000313" key="10">
    <source>
        <dbReference type="Proteomes" id="UP001596044"/>
    </source>
</evidence>
<keyword evidence="2" id="KW-1003">Cell membrane</keyword>
<dbReference type="Proteomes" id="UP001596044">
    <property type="component" value="Unassembled WGS sequence"/>
</dbReference>
<evidence type="ECO:0000256" key="2">
    <source>
        <dbReference type="ARBA" id="ARBA00022475"/>
    </source>
</evidence>
<accession>A0ABW0KHZ1</accession>
<evidence type="ECO:0000256" key="7">
    <source>
        <dbReference type="SAM" id="MobiDB-lite"/>
    </source>
</evidence>
<evidence type="ECO:0000256" key="5">
    <source>
        <dbReference type="ARBA" id="ARBA00023136"/>
    </source>
</evidence>
<evidence type="ECO:0000256" key="4">
    <source>
        <dbReference type="ARBA" id="ARBA00022679"/>
    </source>
</evidence>
<evidence type="ECO:0000256" key="1">
    <source>
        <dbReference type="ARBA" id="ARBA00004533"/>
    </source>
</evidence>
<dbReference type="Pfam" id="PF03279">
    <property type="entry name" value="Lip_A_acyltrans"/>
    <property type="match status" value="1"/>
</dbReference>
<evidence type="ECO:0000256" key="8">
    <source>
        <dbReference type="SAM" id="Phobius"/>
    </source>
</evidence>
<gene>
    <name evidence="9" type="ORF">ACFPOG_33295</name>
</gene>
<evidence type="ECO:0000256" key="3">
    <source>
        <dbReference type="ARBA" id="ARBA00022519"/>
    </source>
</evidence>
<evidence type="ECO:0000256" key="6">
    <source>
        <dbReference type="ARBA" id="ARBA00023315"/>
    </source>
</evidence>
<comment type="subcellular location">
    <subcellularLocation>
        <location evidence="1">Cell inner membrane</location>
    </subcellularLocation>
</comment>
<protein>
    <submittedName>
        <fullName evidence="9">Lysophospholipid acyltransferase family protein</fullName>
    </submittedName>
</protein>
<dbReference type="CDD" id="cd07984">
    <property type="entry name" value="LPLAT_LABLAT-like"/>
    <property type="match status" value="1"/>
</dbReference>
<keyword evidence="8" id="KW-0812">Transmembrane</keyword>
<feature type="compositionally biased region" description="Basic and acidic residues" evidence="7">
    <location>
        <begin position="313"/>
        <end position="323"/>
    </location>
</feature>